<reference evidence="2 3" key="2">
    <citation type="journal article" date="2023" name="ChemBioChem">
        <title>Acyltransferase Domain Exchange between Two Independent Type I Polyketide Synthases in the Same Producer Strain of Macrolide Antibiotics.</title>
        <authorList>
            <person name="Kudo F."/>
            <person name="Kishikawa K."/>
            <person name="Tsuboi K."/>
            <person name="Kido T."/>
            <person name="Usui T."/>
            <person name="Hashimoto J."/>
            <person name="Shin-Ya K."/>
            <person name="Miyanaga A."/>
            <person name="Eguchi T."/>
        </authorList>
    </citation>
    <scope>NUCLEOTIDE SEQUENCE [LARGE SCALE GENOMIC DNA]</scope>
    <source>
        <strain evidence="2 3">A-8890</strain>
    </source>
</reference>
<gene>
    <name evidence="2" type="ORF">SGFS_007330</name>
</gene>
<dbReference type="EMBL" id="AP018448">
    <property type="protein sequence ID" value="BBC29439.1"/>
    <property type="molecule type" value="Genomic_DNA"/>
</dbReference>
<feature type="compositionally biased region" description="Basic and acidic residues" evidence="1">
    <location>
        <begin position="96"/>
        <end position="105"/>
    </location>
</feature>
<proteinExistence type="predicted"/>
<evidence type="ECO:0000256" key="1">
    <source>
        <dbReference type="SAM" id="MobiDB-lite"/>
    </source>
</evidence>
<dbReference type="Proteomes" id="UP001321542">
    <property type="component" value="Chromosome"/>
</dbReference>
<reference evidence="2 3" key="1">
    <citation type="journal article" date="2010" name="ChemBioChem">
        <title>Cloning and characterization of the biosynthetic gene cluster of 16-membered macrolide antibiotic FD-891: involvement of a dual functional cytochrome P450 monooxygenase catalyzing epoxidation and hydroxylation.</title>
        <authorList>
            <person name="Kudo F."/>
            <person name="Motegi A."/>
            <person name="Mizoue K."/>
            <person name="Eguchi T."/>
        </authorList>
    </citation>
    <scope>NUCLEOTIDE SEQUENCE [LARGE SCALE GENOMIC DNA]</scope>
    <source>
        <strain evidence="2 3">A-8890</strain>
    </source>
</reference>
<name>A0ABN5V8X6_9ACTN</name>
<organism evidence="2 3">
    <name type="scientific">Streptomyces graminofaciens</name>
    <dbReference type="NCBI Taxonomy" id="68212"/>
    <lineage>
        <taxon>Bacteria</taxon>
        <taxon>Bacillati</taxon>
        <taxon>Actinomycetota</taxon>
        <taxon>Actinomycetes</taxon>
        <taxon>Kitasatosporales</taxon>
        <taxon>Streptomycetaceae</taxon>
        <taxon>Streptomyces</taxon>
    </lineage>
</organism>
<evidence type="ECO:0000313" key="3">
    <source>
        <dbReference type="Proteomes" id="UP001321542"/>
    </source>
</evidence>
<sequence>MGAAVPPDRRPQCAGPFAKALKDLLTAVPLACERADSEPSAVGNSGWLVRRPERAPYSAKRSSSLPTCSATSRTTTVLTSRLRTAPRQSAPPSGPQHDKKEEKLP</sequence>
<feature type="region of interest" description="Disordered" evidence="1">
    <location>
        <begin position="35"/>
        <end position="105"/>
    </location>
</feature>
<keyword evidence="3" id="KW-1185">Reference proteome</keyword>
<protein>
    <submittedName>
        <fullName evidence="2">Uncharacterized protein</fullName>
    </submittedName>
</protein>
<evidence type="ECO:0000313" key="2">
    <source>
        <dbReference type="EMBL" id="BBC29439.1"/>
    </source>
</evidence>
<accession>A0ABN5V8X6</accession>
<feature type="compositionally biased region" description="Low complexity" evidence="1">
    <location>
        <begin position="65"/>
        <end position="83"/>
    </location>
</feature>